<feature type="transmembrane region" description="Helical" evidence="2">
    <location>
        <begin position="45"/>
        <end position="67"/>
    </location>
</feature>
<dbReference type="KEGG" id="bph:Bphy_3797"/>
<evidence type="ECO:0000313" key="4">
    <source>
        <dbReference type="Proteomes" id="UP000001192"/>
    </source>
</evidence>
<evidence type="ECO:0008006" key="5">
    <source>
        <dbReference type="Google" id="ProtNLM"/>
    </source>
</evidence>
<dbReference type="Proteomes" id="UP000001192">
    <property type="component" value="Chromosome 2"/>
</dbReference>
<evidence type="ECO:0000313" key="3">
    <source>
        <dbReference type="EMBL" id="ACC72928.1"/>
    </source>
</evidence>
<dbReference type="STRING" id="391038.Bphy_3797"/>
<gene>
    <name evidence="3" type="ordered locus">Bphy_3797</name>
</gene>
<sequence precursor="true">MYNYLREAGAPRSWLISCLFAAACGGASAFVNRADMAWLDMSGQPRWMLVLHIGAAALGALLIARFVSSAFSAIFRLPDNTFYATGNLANGSAIRYRVDLKANFFSLARFLQVLGFVLCLMVQGVTVTSDAASGRPTNVAPRPTPVHSGTLST</sequence>
<protein>
    <recommendedName>
        <fullName evidence="5">Transmembrane protein</fullName>
    </recommendedName>
</protein>
<feature type="region of interest" description="Disordered" evidence="1">
    <location>
        <begin position="132"/>
        <end position="153"/>
    </location>
</feature>
<name>B2JN80_PARP8</name>
<keyword evidence="2" id="KW-0472">Membrane</keyword>
<dbReference type="PROSITE" id="PS51257">
    <property type="entry name" value="PROKAR_LIPOPROTEIN"/>
    <property type="match status" value="1"/>
</dbReference>
<organism evidence="3 4">
    <name type="scientific">Paraburkholderia phymatum (strain DSM 17167 / CIP 108236 / LMG 21445 / STM815)</name>
    <name type="common">Burkholderia phymatum</name>
    <dbReference type="NCBI Taxonomy" id="391038"/>
    <lineage>
        <taxon>Bacteria</taxon>
        <taxon>Pseudomonadati</taxon>
        <taxon>Pseudomonadota</taxon>
        <taxon>Betaproteobacteria</taxon>
        <taxon>Burkholderiales</taxon>
        <taxon>Burkholderiaceae</taxon>
        <taxon>Paraburkholderia</taxon>
    </lineage>
</organism>
<reference evidence="4" key="1">
    <citation type="journal article" date="2014" name="Stand. Genomic Sci.">
        <title>Complete genome sequence of Burkholderia phymatum STM815(T), a broad host range and efficient nitrogen-fixing symbiont of Mimosa species.</title>
        <authorList>
            <person name="Moulin L."/>
            <person name="Klonowska A."/>
            <person name="Caroline B."/>
            <person name="Booth K."/>
            <person name="Vriezen J.A."/>
            <person name="Melkonian R."/>
            <person name="James E.K."/>
            <person name="Young J.P."/>
            <person name="Bena G."/>
            <person name="Hauser L."/>
            <person name="Land M."/>
            <person name="Kyrpides N."/>
            <person name="Bruce D."/>
            <person name="Chain P."/>
            <person name="Copeland A."/>
            <person name="Pitluck S."/>
            <person name="Woyke T."/>
            <person name="Lizotte-Waniewski M."/>
            <person name="Bristow J."/>
            <person name="Riley M."/>
        </authorList>
    </citation>
    <scope>NUCLEOTIDE SEQUENCE [LARGE SCALE GENOMIC DNA]</scope>
    <source>
        <strain evidence="4">DSM 17167 / CIP 108236 / LMG 21445 / STM815</strain>
    </source>
</reference>
<dbReference type="AlphaFoldDB" id="B2JN80"/>
<evidence type="ECO:0000256" key="2">
    <source>
        <dbReference type="SAM" id="Phobius"/>
    </source>
</evidence>
<keyword evidence="2" id="KW-1133">Transmembrane helix</keyword>
<feature type="transmembrane region" description="Helical" evidence="2">
    <location>
        <begin position="104"/>
        <end position="125"/>
    </location>
</feature>
<accession>B2JN80</accession>
<dbReference type="eggNOG" id="ENOG50317IX">
    <property type="taxonomic scope" value="Bacteria"/>
</dbReference>
<evidence type="ECO:0000256" key="1">
    <source>
        <dbReference type="SAM" id="MobiDB-lite"/>
    </source>
</evidence>
<proteinExistence type="predicted"/>
<dbReference type="EMBL" id="CP001044">
    <property type="protein sequence ID" value="ACC72928.1"/>
    <property type="molecule type" value="Genomic_DNA"/>
</dbReference>
<keyword evidence="2" id="KW-0812">Transmembrane</keyword>
<keyword evidence="4" id="KW-1185">Reference proteome</keyword>
<dbReference type="HOGENOM" id="CLU_1709800_0_0_4"/>